<keyword evidence="2" id="KW-0812">Transmembrane</keyword>
<evidence type="ECO:0000313" key="4">
    <source>
        <dbReference type="Proteomes" id="UP001148838"/>
    </source>
</evidence>
<proteinExistence type="predicted"/>
<gene>
    <name evidence="3" type="ORF">ANN_15086</name>
</gene>
<feature type="region of interest" description="Disordered" evidence="1">
    <location>
        <begin position="1"/>
        <end position="28"/>
    </location>
</feature>
<keyword evidence="2" id="KW-1133">Transmembrane helix</keyword>
<sequence>MVNFRRRVKGKGKRWKKGHSSSSNPETKKFRDVAKSRFFQENAEKKKKKKKVAFVVVVTLEMILDLFMIFSKYG</sequence>
<keyword evidence="2" id="KW-0472">Membrane</keyword>
<evidence type="ECO:0000256" key="1">
    <source>
        <dbReference type="SAM" id="MobiDB-lite"/>
    </source>
</evidence>
<protein>
    <submittedName>
        <fullName evidence="3">Uncharacterized protein</fullName>
    </submittedName>
</protein>
<feature type="transmembrane region" description="Helical" evidence="2">
    <location>
        <begin position="52"/>
        <end position="70"/>
    </location>
</feature>
<name>A0ABQ8SZ91_PERAM</name>
<dbReference type="Proteomes" id="UP001148838">
    <property type="component" value="Unassembled WGS sequence"/>
</dbReference>
<keyword evidence="4" id="KW-1185">Reference proteome</keyword>
<feature type="compositionally biased region" description="Basic residues" evidence="1">
    <location>
        <begin position="1"/>
        <end position="19"/>
    </location>
</feature>
<organism evidence="3 4">
    <name type="scientific">Periplaneta americana</name>
    <name type="common">American cockroach</name>
    <name type="synonym">Blatta americana</name>
    <dbReference type="NCBI Taxonomy" id="6978"/>
    <lineage>
        <taxon>Eukaryota</taxon>
        <taxon>Metazoa</taxon>
        <taxon>Ecdysozoa</taxon>
        <taxon>Arthropoda</taxon>
        <taxon>Hexapoda</taxon>
        <taxon>Insecta</taxon>
        <taxon>Pterygota</taxon>
        <taxon>Neoptera</taxon>
        <taxon>Polyneoptera</taxon>
        <taxon>Dictyoptera</taxon>
        <taxon>Blattodea</taxon>
        <taxon>Blattoidea</taxon>
        <taxon>Blattidae</taxon>
        <taxon>Blattinae</taxon>
        <taxon>Periplaneta</taxon>
    </lineage>
</organism>
<reference evidence="3 4" key="1">
    <citation type="journal article" date="2022" name="Allergy">
        <title>Genome assembly and annotation of Periplaneta americana reveal a comprehensive cockroach allergen profile.</title>
        <authorList>
            <person name="Wang L."/>
            <person name="Xiong Q."/>
            <person name="Saelim N."/>
            <person name="Wang L."/>
            <person name="Nong W."/>
            <person name="Wan A.T."/>
            <person name="Shi M."/>
            <person name="Liu X."/>
            <person name="Cao Q."/>
            <person name="Hui J.H.L."/>
            <person name="Sookrung N."/>
            <person name="Leung T.F."/>
            <person name="Tungtrongchitr A."/>
            <person name="Tsui S.K.W."/>
        </authorList>
    </citation>
    <scope>NUCLEOTIDE SEQUENCE [LARGE SCALE GENOMIC DNA]</scope>
    <source>
        <strain evidence="3">PWHHKU_190912</strain>
    </source>
</reference>
<accession>A0ABQ8SZ91</accession>
<evidence type="ECO:0000256" key="2">
    <source>
        <dbReference type="SAM" id="Phobius"/>
    </source>
</evidence>
<evidence type="ECO:0000313" key="3">
    <source>
        <dbReference type="EMBL" id="KAJ4439129.1"/>
    </source>
</evidence>
<comment type="caution">
    <text evidence="3">The sequence shown here is derived from an EMBL/GenBank/DDBJ whole genome shotgun (WGS) entry which is preliminary data.</text>
</comment>
<dbReference type="EMBL" id="JAJSOF020000019">
    <property type="protein sequence ID" value="KAJ4439129.1"/>
    <property type="molecule type" value="Genomic_DNA"/>
</dbReference>